<organism evidence="1">
    <name type="scientific">marine metagenome</name>
    <dbReference type="NCBI Taxonomy" id="408172"/>
    <lineage>
        <taxon>unclassified sequences</taxon>
        <taxon>metagenomes</taxon>
        <taxon>ecological metagenomes</taxon>
    </lineage>
</organism>
<protein>
    <recommendedName>
        <fullName evidence="2">DUF481 domain-containing protein</fullName>
    </recommendedName>
</protein>
<reference evidence="1" key="1">
    <citation type="submission" date="2018-05" db="EMBL/GenBank/DDBJ databases">
        <authorList>
            <person name="Lanie J.A."/>
            <person name="Ng W.-L."/>
            <person name="Kazmierczak K.M."/>
            <person name="Andrzejewski T.M."/>
            <person name="Davidsen T.M."/>
            <person name="Wayne K.J."/>
            <person name="Tettelin H."/>
            <person name="Glass J.I."/>
            <person name="Rusch D."/>
            <person name="Podicherti R."/>
            <person name="Tsui H.-C.T."/>
            <person name="Winkler M.E."/>
        </authorList>
    </citation>
    <scope>NUCLEOTIDE SEQUENCE</scope>
</reference>
<evidence type="ECO:0000313" key="1">
    <source>
        <dbReference type="EMBL" id="SVA52975.1"/>
    </source>
</evidence>
<sequence>MRKFKQYLIGIILIQSIGMGADITNQLGASYYEYGGNYEYSYYNLSWYYGIIGDINKGSLQLPDTEFSIYLSTSKSTYYGFMYTNDANLVLKTDLFANQKFSPFLIFQWTFDSTTALDYRYNPGVGGKVRLGPPGFSISYAFLGEYYKYTGYEQGELLRHSIRPKLKLYPIDGIEIVEELYYKPENGNFDNYLIENILSISIDTVIPGIAISFQHTYNLNSLPPLGYKKEDTFFSVGISVEL</sequence>
<gene>
    <name evidence="1" type="ORF">METZ01_LOCUS105829</name>
</gene>
<dbReference type="EMBL" id="UINC01012085">
    <property type="protein sequence ID" value="SVA52975.1"/>
    <property type="molecule type" value="Genomic_DNA"/>
</dbReference>
<proteinExistence type="predicted"/>
<name>A0A381WKD7_9ZZZZ</name>
<accession>A0A381WKD7</accession>
<dbReference type="AlphaFoldDB" id="A0A381WKD7"/>
<evidence type="ECO:0008006" key="2">
    <source>
        <dbReference type="Google" id="ProtNLM"/>
    </source>
</evidence>